<protein>
    <recommendedName>
        <fullName evidence="4">Polysaccharide chain length determinant N-terminal domain-containing protein</fullName>
    </recommendedName>
</protein>
<dbReference type="OrthoDB" id="647428at2"/>
<proteinExistence type="predicted"/>
<name>A0A428KAB1_9BACT</name>
<dbReference type="AlphaFoldDB" id="A0A428KAB1"/>
<dbReference type="GO" id="GO:0004713">
    <property type="term" value="F:protein tyrosine kinase activity"/>
    <property type="evidence" value="ECO:0007669"/>
    <property type="project" value="TreeGrafter"/>
</dbReference>
<accession>A0A428KAB1</accession>
<dbReference type="PANTHER" id="PTHR32309:SF13">
    <property type="entry name" value="FERRIC ENTEROBACTIN TRANSPORT PROTEIN FEPE"/>
    <property type="match status" value="1"/>
</dbReference>
<comment type="caution">
    <text evidence="2">The sequence shown here is derived from an EMBL/GenBank/DDBJ whole genome shotgun (WGS) entry which is preliminary data.</text>
</comment>
<dbReference type="InterPro" id="IPR050445">
    <property type="entry name" value="Bact_polysacc_biosynth/exp"/>
</dbReference>
<keyword evidence="1" id="KW-0472">Membrane</keyword>
<feature type="transmembrane region" description="Helical" evidence="1">
    <location>
        <begin position="122"/>
        <end position="145"/>
    </location>
</feature>
<gene>
    <name evidence="2" type="ORF">EI293_10520</name>
</gene>
<evidence type="ECO:0000256" key="1">
    <source>
        <dbReference type="SAM" id="Phobius"/>
    </source>
</evidence>
<keyword evidence="1" id="KW-1133">Transmembrane helix</keyword>
<feature type="transmembrane region" description="Helical" evidence="1">
    <location>
        <begin position="425"/>
        <end position="449"/>
    </location>
</feature>
<dbReference type="Proteomes" id="UP000270291">
    <property type="component" value="Unassembled WGS sequence"/>
</dbReference>
<evidence type="ECO:0000313" key="3">
    <source>
        <dbReference type="Proteomes" id="UP000270291"/>
    </source>
</evidence>
<keyword evidence="1" id="KW-0812">Transmembrane</keyword>
<evidence type="ECO:0000313" key="2">
    <source>
        <dbReference type="EMBL" id="RSK43331.1"/>
    </source>
</evidence>
<reference evidence="2 3" key="1">
    <citation type="submission" date="2018-12" db="EMBL/GenBank/DDBJ databases">
        <authorList>
            <person name="Feng G."/>
            <person name="Zhu H."/>
        </authorList>
    </citation>
    <scope>NUCLEOTIDE SEQUENCE [LARGE SCALE GENOMIC DNA]</scope>
    <source>
        <strain evidence="2 3">LMG 26000</strain>
    </source>
</reference>
<sequence length="462" mass="52021">MRSCTTFSSTTQPGFTSRLSNTTKLIFPRKRLMDVRLGERKNCPVERLQPPTASSGKAQNYIKATGVKAADRGRSRAFFLYICLPPTSDLSTFRSRGLICSMSEPSYSLLGLWPIINRWKKLVGTALVLALVLSIAVALLMPNVYKSTAVFFPTNPQTTDPDRIATEGSKLELGGRTEDLDRIITIGESQPIAELIIKRFNLHEHYETGTAGDDAADDAALRKFSANLDIVHNERDAIELTFFDEDKQLAARIANTLVQVIDSVNQQLTLENRRNVLGLYQQRFQFLNKEFETSRQKLIQARRRYGIYGLEQQSRYLAREIIEVETDLRKAEGEGDDSRKIAGLRRALRGLTQSDQGNVLNLEDYTRGVDSLNLFAARMTDLQTRLVKARGDYETADVALKGKLSSLYLVQKAYPATKKSKPIRWLIVVGSVFLTLALSIVVITLLELWRRTTRRPTSRPAL</sequence>
<organism evidence="2 3">
    <name type="scientific">Hymenobacter perfusus</name>
    <dbReference type="NCBI Taxonomy" id="1236770"/>
    <lineage>
        <taxon>Bacteria</taxon>
        <taxon>Pseudomonadati</taxon>
        <taxon>Bacteroidota</taxon>
        <taxon>Cytophagia</taxon>
        <taxon>Cytophagales</taxon>
        <taxon>Hymenobacteraceae</taxon>
        <taxon>Hymenobacter</taxon>
    </lineage>
</organism>
<dbReference type="GO" id="GO:0005886">
    <property type="term" value="C:plasma membrane"/>
    <property type="evidence" value="ECO:0007669"/>
    <property type="project" value="TreeGrafter"/>
</dbReference>
<evidence type="ECO:0008006" key="4">
    <source>
        <dbReference type="Google" id="ProtNLM"/>
    </source>
</evidence>
<keyword evidence="3" id="KW-1185">Reference proteome</keyword>
<dbReference type="EMBL" id="RWIU01000003">
    <property type="protein sequence ID" value="RSK43331.1"/>
    <property type="molecule type" value="Genomic_DNA"/>
</dbReference>
<dbReference type="PANTHER" id="PTHR32309">
    <property type="entry name" value="TYROSINE-PROTEIN KINASE"/>
    <property type="match status" value="1"/>
</dbReference>